<organism evidence="2 3">
    <name type="scientific">Actinoplanes cyaneus</name>
    <dbReference type="NCBI Taxonomy" id="52696"/>
    <lineage>
        <taxon>Bacteria</taxon>
        <taxon>Bacillati</taxon>
        <taxon>Actinomycetota</taxon>
        <taxon>Actinomycetes</taxon>
        <taxon>Micromonosporales</taxon>
        <taxon>Micromonosporaceae</taxon>
        <taxon>Actinoplanes</taxon>
    </lineage>
</organism>
<dbReference type="InterPro" id="IPR025680">
    <property type="entry name" value="DddI"/>
</dbReference>
<gene>
    <name evidence="2" type="ORF">Acy02nite_34030</name>
</gene>
<evidence type="ECO:0000313" key="3">
    <source>
        <dbReference type="Proteomes" id="UP000619479"/>
    </source>
</evidence>
<evidence type="ECO:0000313" key="2">
    <source>
        <dbReference type="EMBL" id="GID65522.1"/>
    </source>
</evidence>
<feature type="region of interest" description="Disordered" evidence="1">
    <location>
        <begin position="62"/>
        <end position="85"/>
    </location>
</feature>
<keyword evidence="3" id="KW-1185">Reference proteome</keyword>
<name>A0A919IJJ0_9ACTN</name>
<dbReference type="RefSeq" id="WP_203741641.1">
    <property type="nucleotide sequence ID" value="NZ_BAAAUC010000003.1"/>
</dbReference>
<dbReference type="Pfam" id="PF14430">
    <property type="entry name" value="Imm1"/>
    <property type="match status" value="1"/>
</dbReference>
<proteinExistence type="predicted"/>
<dbReference type="EMBL" id="BOMH01000026">
    <property type="protein sequence ID" value="GID65522.1"/>
    <property type="molecule type" value="Genomic_DNA"/>
</dbReference>
<evidence type="ECO:0000256" key="1">
    <source>
        <dbReference type="SAM" id="MobiDB-lite"/>
    </source>
</evidence>
<dbReference type="Proteomes" id="UP000619479">
    <property type="component" value="Unassembled WGS sequence"/>
</dbReference>
<protein>
    <recommendedName>
        <fullName evidence="4">Immunity protein Imm1</fullName>
    </recommendedName>
</protein>
<accession>A0A919IJJ0</accession>
<evidence type="ECO:0008006" key="4">
    <source>
        <dbReference type="Google" id="ProtNLM"/>
    </source>
</evidence>
<reference evidence="2" key="1">
    <citation type="submission" date="2021-01" db="EMBL/GenBank/DDBJ databases">
        <title>Whole genome shotgun sequence of Actinoplanes cyaneus NBRC 14990.</title>
        <authorList>
            <person name="Komaki H."/>
            <person name="Tamura T."/>
        </authorList>
    </citation>
    <scope>NUCLEOTIDE SEQUENCE</scope>
    <source>
        <strain evidence="2">NBRC 14990</strain>
    </source>
</reference>
<sequence>MSSWHFAHESGPVTGEGAVTHLRERVAAGELETWLRHDDGRMLGVVTNGNRAMVMAMDEFGDPSRHAVDPDANGEESGYRLSNGQVDRYDNRDTIPLGTALDVVRELIDHGRWPAEVAWQDDRN</sequence>
<comment type="caution">
    <text evidence="2">The sequence shown here is derived from an EMBL/GenBank/DDBJ whole genome shotgun (WGS) entry which is preliminary data.</text>
</comment>
<dbReference type="AlphaFoldDB" id="A0A919IJJ0"/>